<evidence type="ECO:0008006" key="3">
    <source>
        <dbReference type="Google" id="ProtNLM"/>
    </source>
</evidence>
<evidence type="ECO:0000313" key="1">
    <source>
        <dbReference type="EMBL" id="SHF94300.1"/>
    </source>
</evidence>
<dbReference type="OrthoDB" id="1100499at2"/>
<dbReference type="AlphaFoldDB" id="A0A1M5FRX4"/>
<protein>
    <recommendedName>
        <fullName evidence="3">DUF4868 domain-containing protein</fullName>
    </recommendedName>
</protein>
<accession>A0A1M5FRX4</accession>
<proteinExistence type="predicted"/>
<dbReference type="Pfam" id="PF16162">
    <property type="entry name" value="KwaB"/>
    <property type="match status" value="1"/>
</dbReference>
<name>A0A1M5FRX4_9BACT</name>
<reference evidence="1 2" key="1">
    <citation type="submission" date="2016-11" db="EMBL/GenBank/DDBJ databases">
        <authorList>
            <person name="Jaros S."/>
            <person name="Januszkiewicz K."/>
            <person name="Wedrychowicz H."/>
        </authorList>
    </citation>
    <scope>NUCLEOTIDE SEQUENCE [LARGE SCALE GENOMIC DNA]</scope>
    <source>
        <strain evidence="1 2">DSM 18119</strain>
    </source>
</reference>
<dbReference type="Proteomes" id="UP000184048">
    <property type="component" value="Unassembled WGS sequence"/>
</dbReference>
<dbReference type="InterPro" id="IPR032359">
    <property type="entry name" value="KwaB-like"/>
</dbReference>
<evidence type="ECO:0000313" key="2">
    <source>
        <dbReference type="Proteomes" id="UP000184048"/>
    </source>
</evidence>
<dbReference type="STRING" id="1121884.SAMN02745131_03927"/>
<gene>
    <name evidence="1" type="ORF">SAMN02745131_03927</name>
</gene>
<sequence length="342" mass="39160">MTSKKLLNRLEEFTSVETVHLYVIERKTKLDHGTKARPSDKFEYAPLQIQLSPELMPVISSMLKKVIEKKIKEDVQIVEYEVIDDTIDKIYSYTDLGKISGFQEFLKNRLNKQISPLKTFEELADLEKAWALCYGFYNSKQKKWLYCIKKLQPSKMAVEIETSTSVNEAVKNGFTALFDTKTKSLKPFKGFSLNIEPSIDMIYVDEGIYIFQKKAFEDITSITEEFEVVAQEIVAEIEDIKFVDGLKHLSGVIAQKPAFRNKLIKAKAIGNLEFLKTCKDIKKEFKRAGNKLAIKFNFDGKGRVIALDEHAAEDIIKVLCEYYKEGIFGGKVFESPAGRLKK</sequence>
<dbReference type="EMBL" id="FQUU01000024">
    <property type="protein sequence ID" value="SHF94300.1"/>
    <property type="molecule type" value="Genomic_DNA"/>
</dbReference>
<organism evidence="1 2">
    <name type="scientific">Flavisolibacter ginsengisoli DSM 18119</name>
    <dbReference type="NCBI Taxonomy" id="1121884"/>
    <lineage>
        <taxon>Bacteria</taxon>
        <taxon>Pseudomonadati</taxon>
        <taxon>Bacteroidota</taxon>
        <taxon>Chitinophagia</taxon>
        <taxon>Chitinophagales</taxon>
        <taxon>Chitinophagaceae</taxon>
        <taxon>Flavisolibacter</taxon>
    </lineage>
</organism>
<dbReference type="RefSeq" id="WP_072837042.1">
    <property type="nucleotide sequence ID" value="NZ_FQUU01000024.1"/>
</dbReference>
<keyword evidence="2" id="KW-1185">Reference proteome</keyword>